<dbReference type="PANTHER" id="PTHR11102:SF160">
    <property type="entry name" value="ERAD-ASSOCIATED E3 UBIQUITIN-PROTEIN LIGASE COMPONENT HRD3"/>
    <property type="match status" value="1"/>
</dbReference>
<dbReference type="PATRIC" id="fig|857265.3.peg.3678"/>
<dbReference type="GO" id="GO:0008800">
    <property type="term" value="F:beta-lactamase activity"/>
    <property type="evidence" value="ECO:0007669"/>
    <property type="project" value="UniProtKB-EC"/>
</dbReference>
<feature type="signal peptide" evidence="1">
    <location>
        <begin position="1"/>
        <end position="23"/>
    </location>
</feature>
<dbReference type="PROSITE" id="PS51257">
    <property type="entry name" value="PROKAR_LIPOPROTEIN"/>
    <property type="match status" value="1"/>
</dbReference>
<dbReference type="InterPro" id="IPR050767">
    <property type="entry name" value="Sel1_AlgK"/>
</dbReference>
<dbReference type="STRING" id="857265.WG78_17970"/>
<dbReference type="Gene3D" id="1.25.40.10">
    <property type="entry name" value="Tetratricopeptide repeat domain"/>
    <property type="match status" value="2"/>
</dbReference>
<sequence length="470" mass="51800">MQRARWLWSVGFASMLLATLACARPLPLVMDPPLDAEMAAADALLAHGDYPQALNAYLSQAARGDNVVRGAVLNRVGEIYAHGLGVRRDDGAAMDYFQKAAVLNNVYAMAHLGQAYFLGNGTLVDQDKGYLWAERAAQAGVPLALNQVGWQNLFGVGIPKDTAVARNAYLMSARAGDATGQLQTGWMYTHIAPIDYRQAMVWYRKAAAQGDALAMGNIGYLYEHGLGVPQDDAQAVQWYRPAARADNARAQFHLGKLLYQGRGVAQADAVAGERLIKRAAAQGDEEAQAWRAQPQIGSVRVLDYVQGKLSPTVRVLLLILALLLASVVYRTVRGKPLWPRKPRGALFFERMASGGSNSSVLSRLARAHGYLSVSVTWDGIRVEPMFPFNLMFVPECGDLEHFVPKRDVQKLKIKRARRGNKVVLIFRDGAQEERTLELRLRQPEQFALAVREAWRVERIEPMQGPRGAVA</sequence>
<name>A0A0N0XIP8_9NEIS</name>
<comment type="caution">
    <text evidence="2">The sequence shown here is derived from an EMBL/GenBank/DDBJ whole genome shotgun (WGS) entry which is preliminary data.</text>
</comment>
<dbReference type="EMBL" id="LAQT01000030">
    <property type="protein sequence ID" value="KPC50283.1"/>
    <property type="molecule type" value="Genomic_DNA"/>
</dbReference>
<dbReference type="InterPro" id="IPR011990">
    <property type="entry name" value="TPR-like_helical_dom_sf"/>
</dbReference>
<dbReference type="OrthoDB" id="8587079at2"/>
<accession>A0A0N0XIP8</accession>
<evidence type="ECO:0000313" key="3">
    <source>
        <dbReference type="Proteomes" id="UP000037939"/>
    </source>
</evidence>
<reference evidence="2 3" key="1">
    <citation type="submission" date="2015-07" db="EMBL/GenBank/DDBJ databases">
        <title>Draft genome sequence of the Amantichitinum ursilacus IGB-41, a new chitin-degrading bacterium.</title>
        <authorList>
            <person name="Kirstahler P."/>
            <person name="Guenther M."/>
            <person name="Grumaz C."/>
            <person name="Rupp S."/>
            <person name="Zibek S."/>
            <person name="Sohn K."/>
        </authorList>
    </citation>
    <scope>NUCLEOTIDE SEQUENCE [LARGE SCALE GENOMIC DNA]</scope>
    <source>
        <strain evidence="2 3">IGB-41</strain>
    </source>
</reference>
<keyword evidence="1" id="KW-0732">Signal</keyword>
<dbReference type="Pfam" id="PF08238">
    <property type="entry name" value="Sel1"/>
    <property type="match status" value="6"/>
</dbReference>
<dbReference type="SUPFAM" id="SSF81901">
    <property type="entry name" value="HCP-like"/>
    <property type="match status" value="2"/>
</dbReference>
<dbReference type="PANTHER" id="PTHR11102">
    <property type="entry name" value="SEL-1-LIKE PROTEIN"/>
    <property type="match status" value="1"/>
</dbReference>
<evidence type="ECO:0000256" key="1">
    <source>
        <dbReference type="SAM" id="SignalP"/>
    </source>
</evidence>
<dbReference type="RefSeq" id="WP_152969281.1">
    <property type="nucleotide sequence ID" value="NZ_LAQT01000030.1"/>
</dbReference>
<keyword evidence="2" id="KW-0378">Hydrolase</keyword>
<protein>
    <submittedName>
        <fullName evidence="2">Beta-lactamase HcpA</fullName>
        <ecNumber evidence="2">3.5.2.6</ecNumber>
    </submittedName>
</protein>
<dbReference type="AlphaFoldDB" id="A0A0N0XIP8"/>
<gene>
    <name evidence="2" type="primary">hcpA_3</name>
    <name evidence="2" type="ORF">WG78_17970</name>
</gene>
<organism evidence="2 3">
    <name type="scientific">Amantichitinum ursilacus</name>
    <dbReference type="NCBI Taxonomy" id="857265"/>
    <lineage>
        <taxon>Bacteria</taxon>
        <taxon>Pseudomonadati</taxon>
        <taxon>Pseudomonadota</taxon>
        <taxon>Betaproteobacteria</taxon>
        <taxon>Neisseriales</taxon>
        <taxon>Chitinibacteraceae</taxon>
        <taxon>Amantichitinum</taxon>
    </lineage>
</organism>
<keyword evidence="3" id="KW-1185">Reference proteome</keyword>
<dbReference type="EC" id="3.5.2.6" evidence="2"/>
<evidence type="ECO:0000313" key="2">
    <source>
        <dbReference type="EMBL" id="KPC50283.1"/>
    </source>
</evidence>
<feature type="chain" id="PRO_5005863008" evidence="1">
    <location>
        <begin position="24"/>
        <end position="470"/>
    </location>
</feature>
<proteinExistence type="predicted"/>
<dbReference type="SMART" id="SM00671">
    <property type="entry name" value="SEL1"/>
    <property type="match status" value="6"/>
</dbReference>
<dbReference type="Proteomes" id="UP000037939">
    <property type="component" value="Unassembled WGS sequence"/>
</dbReference>
<dbReference type="InterPro" id="IPR006597">
    <property type="entry name" value="Sel1-like"/>
</dbReference>